<evidence type="ECO:0000313" key="1">
    <source>
        <dbReference type="EnsemblMetazoa" id="Aqu2.1.43716_001"/>
    </source>
</evidence>
<proteinExistence type="predicted"/>
<accession>A0A1X7VTP8</accession>
<sequence length="44" mass="4996">MKLILFSSHFVGSLGSINKYMSRNKQATCSIRYKNLTFPLSPCI</sequence>
<dbReference type="EnsemblMetazoa" id="Aqu2.1.43716_001">
    <property type="protein sequence ID" value="Aqu2.1.43716_001"/>
    <property type="gene ID" value="Aqu2.1.43716"/>
</dbReference>
<dbReference type="AlphaFoldDB" id="A0A1X7VTP8"/>
<organism evidence="1">
    <name type="scientific">Amphimedon queenslandica</name>
    <name type="common">Sponge</name>
    <dbReference type="NCBI Taxonomy" id="400682"/>
    <lineage>
        <taxon>Eukaryota</taxon>
        <taxon>Metazoa</taxon>
        <taxon>Porifera</taxon>
        <taxon>Demospongiae</taxon>
        <taxon>Heteroscleromorpha</taxon>
        <taxon>Haplosclerida</taxon>
        <taxon>Niphatidae</taxon>
        <taxon>Amphimedon</taxon>
    </lineage>
</organism>
<reference evidence="1" key="1">
    <citation type="submission" date="2017-05" db="UniProtKB">
        <authorList>
            <consortium name="EnsemblMetazoa"/>
        </authorList>
    </citation>
    <scope>IDENTIFICATION</scope>
</reference>
<name>A0A1X7VTP8_AMPQE</name>
<protein>
    <submittedName>
        <fullName evidence="1">Uncharacterized protein</fullName>
    </submittedName>
</protein>
<dbReference type="InParanoid" id="A0A1X7VTP8"/>